<dbReference type="SUPFAM" id="SSF81383">
    <property type="entry name" value="F-box domain"/>
    <property type="match status" value="1"/>
</dbReference>
<dbReference type="AlphaFoldDB" id="A0A2Z7D9L8"/>
<dbReference type="Pfam" id="PF12937">
    <property type="entry name" value="F-box-like"/>
    <property type="match status" value="1"/>
</dbReference>
<reference evidence="2 3" key="1">
    <citation type="journal article" date="2015" name="Proc. Natl. Acad. Sci. U.S.A.">
        <title>The resurrection genome of Boea hygrometrica: A blueprint for survival of dehydration.</title>
        <authorList>
            <person name="Xiao L."/>
            <person name="Yang G."/>
            <person name="Zhang L."/>
            <person name="Yang X."/>
            <person name="Zhao S."/>
            <person name="Ji Z."/>
            <person name="Zhou Q."/>
            <person name="Hu M."/>
            <person name="Wang Y."/>
            <person name="Chen M."/>
            <person name="Xu Y."/>
            <person name="Jin H."/>
            <person name="Xiao X."/>
            <person name="Hu G."/>
            <person name="Bao F."/>
            <person name="Hu Y."/>
            <person name="Wan P."/>
            <person name="Li L."/>
            <person name="Deng X."/>
            <person name="Kuang T."/>
            <person name="Xiang C."/>
            <person name="Zhu J.K."/>
            <person name="Oliver M.J."/>
            <person name="He Y."/>
        </authorList>
    </citation>
    <scope>NUCLEOTIDE SEQUENCE [LARGE SCALE GENOMIC DNA]</scope>
    <source>
        <strain evidence="3">cv. XS01</strain>
    </source>
</reference>
<organism evidence="2 3">
    <name type="scientific">Dorcoceras hygrometricum</name>
    <dbReference type="NCBI Taxonomy" id="472368"/>
    <lineage>
        <taxon>Eukaryota</taxon>
        <taxon>Viridiplantae</taxon>
        <taxon>Streptophyta</taxon>
        <taxon>Embryophyta</taxon>
        <taxon>Tracheophyta</taxon>
        <taxon>Spermatophyta</taxon>
        <taxon>Magnoliopsida</taxon>
        <taxon>eudicotyledons</taxon>
        <taxon>Gunneridae</taxon>
        <taxon>Pentapetalae</taxon>
        <taxon>asterids</taxon>
        <taxon>lamiids</taxon>
        <taxon>Lamiales</taxon>
        <taxon>Gesneriaceae</taxon>
        <taxon>Didymocarpoideae</taxon>
        <taxon>Trichosporeae</taxon>
        <taxon>Loxocarpinae</taxon>
        <taxon>Dorcoceras</taxon>
    </lineage>
</organism>
<sequence>MDPRGEIEILGFDDDLFDRLPDELVLSIFNKLHDAKSLCLSMSVCKRFHSMVPKVDRVFLSVPWKRDRESEEISSKNSFKNIVGRALLRFKPIRFISRMMKFRSRSEDNSCDDCAHHVANDVLKPFDEMRALHLRLPCHGFKTLGSRTGDRRSNSTSFLKWKAEFGSQLQSCVIVGARSWSEKCESHEVNSGEAEQESRVMTEAELKLRIVWTLSCLIAASARHYLIQETVKDREMIENVVVSDESGQGVICMDKEQIEEMKDLKGDGKKGGLLSDCRSLRMKIWYAEKMEIPGCGKVMEGATLVVIRPDSGGDGRWRGRSYADLVAAAGFGGEGEEKVVGEFARKLVSINKCLTLEMNAF</sequence>
<name>A0A2Z7D9L8_9LAMI</name>
<protein>
    <submittedName>
        <fullName evidence="2">F-box protein</fullName>
    </submittedName>
</protein>
<dbReference type="Proteomes" id="UP000250235">
    <property type="component" value="Unassembled WGS sequence"/>
</dbReference>
<dbReference type="OrthoDB" id="812961at2759"/>
<dbReference type="Gene3D" id="1.20.1280.50">
    <property type="match status" value="1"/>
</dbReference>
<feature type="domain" description="F-box" evidence="1">
    <location>
        <begin position="14"/>
        <end position="62"/>
    </location>
</feature>
<evidence type="ECO:0000313" key="2">
    <source>
        <dbReference type="EMBL" id="KZV56481.1"/>
    </source>
</evidence>
<dbReference type="PANTHER" id="PTHR31215">
    <property type="entry name" value="OS05G0510400 PROTEIN-RELATED"/>
    <property type="match status" value="1"/>
</dbReference>
<dbReference type="InterPro" id="IPR044809">
    <property type="entry name" value="AUF1-like"/>
</dbReference>
<keyword evidence="3" id="KW-1185">Reference proteome</keyword>
<dbReference type="InterPro" id="IPR001810">
    <property type="entry name" value="F-box_dom"/>
</dbReference>
<dbReference type="EMBL" id="KQ988199">
    <property type="protein sequence ID" value="KZV56481.1"/>
    <property type="molecule type" value="Genomic_DNA"/>
</dbReference>
<dbReference type="PROSITE" id="PS50181">
    <property type="entry name" value="FBOX"/>
    <property type="match status" value="1"/>
</dbReference>
<gene>
    <name evidence="2" type="ORF">F511_08379</name>
</gene>
<dbReference type="InterPro" id="IPR036047">
    <property type="entry name" value="F-box-like_dom_sf"/>
</dbReference>
<accession>A0A2Z7D9L8</accession>
<evidence type="ECO:0000259" key="1">
    <source>
        <dbReference type="PROSITE" id="PS50181"/>
    </source>
</evidence>
<dbReference type="CDD" id="cd09917">
    <property type="entry name" value="F-box_SF"/>
    <property type="match status" value="1"/>
</dbReference>
<evidence type="ECO:0000313" key="3">
    <source>
        <dbReference type="Proteomes" id="UP000250235"/>
    </source>
</evidence>
<proteinExistence type="predicted"/>